<protein>
    <submittedName>
        <fullName evidence="2">Uncharacterized protein</fullName>
    </submittedName>
</protein>
<gene>
    <name evidence="2" type="ORF">M421DRAFT_421617</name>
</gene>
<proteinExistence type="predicted"/>
<reference evidence="2" key="1">
    <citation type="journal article" date="2020" name="Stud. Mycol.">
        <title>101 Dothideomycetes genomes: a test case for predicting lifestyles and emergence of pathogens.</title>
        <authorList>
            <person name="Haridas S."/>
            <person name="Albert R."/>
            <person name="Binder M."/>
            <person name="Bloem J."/>
            <person name="Labutti K."/>
            <person name="Salamov A."/>
            <person name="Andreopoulos B."/>
            <person name="Baker S."/>
            <person name="Barry K."/>
            <person name="Bills G."/>
            <person name="Bluhm B."/>
            <person name="Cannon C."/>
            <person name="Castanera R."/>
            <person name="Culley D."/>
            <person name="Daum C."/>
            <person name="Ezra D."/>
            <person name="Gonzalez J."/>
            <person name="Henrissat B."/>
            <person name="Kuo A."/>
            <person name="Liang C."/>
            <person name="Lipzen A."/>
            <person name="Lutzoni F."/>
            <person name="Magnuson J."/>
            <person name="Mondo S."/>
            <person name="Nolan M."/>
            <person name="Ohm R."/>
            <person name="Pangilinan J."/>
            <person name="Park H.-J."/>
            <person name="Ramirez L."/>
            <person name="Alfaro M."/>
            <person name="Sun H."/>
            <person name="Tritt A."/>
            <person name="Yoshinaga Y."/>
            <person name="Zwiers L.-H."/>
            <person name="Turgeon B."/>
            <person name="Goodwin S."/>
            <person name="Spatafora J."/>
            <person name="Crous P."/>
            <person name="Grigoriev I."/>
        </authorList>
    </citation>
    <scope>NUCLEOTIDE SEQUENCE</scope>
    <source>
        <strain evidence="2">CBS 183.55</strain>
    </source>
</reference>
<name>A0A6A5RLC0_9PLEO</name>
<sequence length="56" mass="5720">MGPGEISKSPKLELPGGAVEAKQSAWTDTGIQLPGTKGIIKERGILSSNRGSSVSP</sequence>
<accession>A0A6A5RLC0</accession>
<dbReference type="AlphaFoldDB" id="A0A6A5RLC0"/>
<dbReference type="Proteomes" id="UP000800082">
    <property type="component" value="Unassembled WGS sequence"/>
</dbReference>
<organism evidence="2 3">
    <name type="scientific">Didymella exigua CBS 183.55</name>
    <dbReference type="NCBI Taxonomy" id="1150837"/>
    <lineage>
        <taxon>Eukaryota</taxon>
        <taxon>Fungi</taxon>
        <taxon>Dikarya</taxon>
        <taxon>Ascomycota</taxon>
        <taxon>Pezizomycotina</taxon>
        <taxon>Dothideomycetes</taxon>
        <taxon>Pleosporomycetidae</taxon>
        <taxon>Pleosporales</taxon>
        <taxon>Pleosporineae</taxon>
        <taxon>Didymellaceae</taxon>
        <taxon>Didymella</taxon>
    </lineage>
</organism>
<evidence type="ECO:0000313" key="3">
    <source>
        <dbReference type="Proteomes" id="UP000800082"/>
    </source>
</evidence>
<evidence type="ECO:0000256" key="1">
    <source>
        <dbReference type="SAM" id="MobiDB-lite"/>
    </source>
</evidence>
<dbReference type="GeneID" id="54350559"/>
<dbReference type="EMBL" id="ML978971">
    <property type="protein sequence ID" value="KAF1927774.1"/>
    <property type="molecule type" value="Genomic_DNA"/>
</dbReference>
<feature type="region of interest" description="Disordered" evidence="1">
    <location>
        <begin position="1"/>
        <end position="32"/>
    </location>
</feature>
<keyword evidence="3" id="KW-1185">Reference proteome</keyword>
<evidence type="ECO:0000313" key="2">
    <source>
        <dbReference type="EMBL" id="KAF1927774.1"/>
    </source>
</evidence>
<dbReference type="RefSeq" id="XP_033448026.1">
    <property type="nucleotide sequence ID" value="XM_033592891.1"/>
</dbReference>